<dbReference type="Gene3D" id="1.10.1200.10">
    <property type="entry name" value="ACP-like"/>
    <property type="match status" value="1"/>
</dbReference>
<gene>
    <name evidence="5" type="primary">pllA</name>
</gene>
<dbReference type="SMART" id="SM00823">
    <property type="entry name" value="PKS_PP"/>
    <property type="match status" value="1"/>
</dbReference>
<dbReference type="Gene3D" id="2.160.10.10">
    <property type="entry name" value="Hexapeptide repeat proteins"/>
    <property type="match status" value="2"/>
</dbReference>
<dbReference type="CDD" id="cd05930">
    <property type="entry name" value="A_NRPS"/>
    <property type="match status" value="1"/>
</dbReference>
<feature type="domain" description="Carrier" evidence="4">
    <location>
        <begin position="524"/>
        <end position="597"/>
    </location>
</feature>
<dbReference type="GO" id="GO:0044550">
    <property type="term" value="P:secondary metabolite biosynthetic process"/>
    <property type="evidence" value="ECO:0007669"/>
    <property type="project" value="TreeGrafter"/>
</dbReference>
<keyword evidence="3" id="KW-0472">Membrane</keyword>
<dbReference type="SMR" id="A0A6J4CUC3"/>
<feature type="transmembrane region" description="Helical" evidence="3">
    <location>
        <begin position="894"/>
        <end position="921"/>
    </location>
</feature>
<dbReference type="Gene3D" id="3.30.300.30">
    <property type="match status" value="1"/>
</dbReference>
<keyword evidence="3" id="KW-1133">Transmembrane helix</keyword>
<dbReference type="SUPFAM" id="SSF56801">
    <property type="entry name" value="Acetyl-CoA synthetase-like"/>
    <property type="match status" value="1"/>
</dbReference>
<reference evidence="5" key="1">
    <citation type="journal article" date="2020" name="ACS Chem. Biol.">
        <title>The stereocontrolled biosynthesis of mirror-symmetric 2,4-diaminobutyric acid homopolymers is critically governed by adenylation activations.</title>
        <authorList>
            <person name="Yamanaka K."/>
            <person name="Fukumoto H."/>
            <person name="Takehara M."/>
            <person name="Hamano Y."/>
            <person name="Oikawa T."/>
        </authorList>
    </citation>
    <scope>NUCLEOTIDE SEQUENCE</scope>
    <source>
        <strain evidence="5">USE-31</strain>
    </source>
</reference>
<dbReference type="InterPro" id="IPR020806">
    <property type="entry name" value="PKS_PP-bd"/>
</dbReference>
<dbReference type="InterPro" id="IPR042099">
    <property type="entry name" value="ANL_N_sf"/>
</dbReference>
<dbReference type="NCBIfam" id="TIGR01733">
    <property type="entry name" value="AA-adenyl-dom"/>
    <property type="match status" value="1"/>
</dbReference>
<dbReference type="Gene3D" id="3.40.50.12780">
    <property type="entry name" value="N-terminal domain of ligase-like"/>
    <property type="match status" value="1"/>
</dbReference>
<dbReference type="PANTHER" id="PTHR45527">
    <property type="entry name" value="NONRIBOSOMAL PEPTIDE SYNTHETASE"/>
    <property type="match status" value="1"/>
</dbReference>
<evidence type="ECO:0000259" key="4">
    <source>
        <dbReference type="PROSITE" id="PS50075"/>
    </source>
</evidence>
<keyword evidence="3" id="KW-0812">Transmembrane</keyword>
<dbReference type="InterPro" id="IPR009081">
    <property type="entry name" value="PP-bd_ACP"/>
</dbReference>
<dbReference type="InterPro" id="IPR045851">
    <property type="entry name" value="AMP-bd_C_sf"/>
</dbReference>
<evidence type="ECO:0000256" key="2">
    <source>
        <dbReference type="ARBA" id="ARBA00022553"/>
    </source>
</evidence>
<dbReference type="InterPro" id="IPR020845">
    <property type="entry name" value="AMP-binding_CS"/>
</dbReference>
<name>A0A6J4CUC3_9ACTN</name>
<dbReference type="GO" id="GO:0043041">
    <property type="term" value="P:amino acid activation for nonribosomal peptide biosynthetic process"/>
    <property type="evidence" value="ECO:0007669"/>
    <property type="project" value="TreeGrafter"/>
</dbReference>
<keyword evidence="2" id="KW-0597">Phosphoprotein</keyword>
<dbReference type="NCBIfam" id="TIGR02353">
    <property type="entry name" value="NRPS_term_dom"/>
    <property type="match status" value="1"/>
</dbReference>
<dbReference type="GO" id="GO:0005737">
    <property type="term" value="C:cytoplasm"/>
    <property type="evidence" value="ECO:0007669"/>
    <property type="project" value="TreeGrafter"/>
</dbReference>
<dbReference type="PROSITE" id="PS50075">
    <property type="entry name" value="CARRIER"/>
    <property type="match status" value="1"/>
</dbReference>
<dbReference type="InterPro" id="IPR010071">
    <property type="entry name" value="AA_adenyl_dom"/>
</dbReference>
<dbReference type="PANTHER" id="PTHR45527:SF1">
    <property type="entry name" value="FATTY ACID SYNTHASE"/>
    <property type="match status" value="1"/>
</dbReference>
<accession>A0A6J4CUC3</accession>
<sequence length="1350" mass="140103">MSSSLLESPCDPPEPHPAVGIYRGAPAPPPRTLLHVLDATAAAHPGADALDTGDEVLDYRGLSAEVARRARRLSEHGIGPGDRVGIRIPSGTAELYLSLLAVLRSGAAYVPVDADDPDERAATVFREAGVCAVIGADGRLAARGEPRGGTPGKAPGPQNDAWIIFTSGSTGAPKGVAVSHRSAAAFVDAEAGLFLQEGDRPLGPGDRVLAGLSVSFDASCEEMWLAWRHGACLVPAPRSLVRAGHELGGWLIERGITVVSTVPTLAALWPDEALARVRLLIVGGEACPAGLVERFATPGREMWNTYGPTETTVVACADRMTAGLPVRIGLPLDGWRLAVVDAAGEPVPYGCEGELVVAGAGVARYLDPVKDADRFRPCAALDAARAYRTGDLVRAERAGLVYVGRADDQVKLGGRRIELGEIDAALSALDGVRGAAAAVRTTPGGGQILVGYVVTGNGADGGGTGFRADRARGVLADRLPAALVPVLAEVAELPTRTSGKVDRDALPWPLPALAGGGAGSEPGEELSGSAARLAELWERLLGVRPGADSDFFALGGTSLSAARLASELRAHHPGVSVADLYRQPVLRDMAGHLDSLAGEAGPARPVRPVRRRTGAAQLLVQTGLFAIAGLRLLVGLMTADNVLGLLAPQAWAPYTSWWLVIAGWLVLLSAPGRFLIGAGAARALTRTIVPGSYPRGGQVHLRLWSAERIVASFGVPALLGTPWAGRYARALGCRVGANVALHAMPPVTGLAEFGDGASVEPEADLAGWWLDGETLHIGAVRIGAGARVGHRSMLMPGAEVGPEGELAPGACLDGVVPEGNCWTGSPARPAKGYAQIAGKGWPAPRPERSRRWSAAYALSLAGLPALPLLASLPALVGVYYLVRDCATLSEAALRLFAAVPAIAIGTTLCWMVVLAAVVRLLGRGIRPGMHPVCGPVAWRAWLVTRLVDGARGTLFPLYASLATPLWLRLLGARVGRRAEISTVLPLPSLLSVEDFAFLADDTLVAPYELRGGWLRLGTARIGRRSFVGNSGIVGPDRAVPDESLIGVLSDAPEHSEPGTSWLGRPALPLPRVATAGEVGRTFEPPRRLVVARAAVELCRVLPLMCAMALTEAVLLTEQGALDTGGPGLAVLVGAPLLLLAAGVAALTTTAAKWLLVGRFTAGEHPLWSSFVWRNELYDTFVESLAVPWMTRAFTGTPVLNWWLRSLGARIGRGVWCETHWLPETDLITLGDGVSVNRGCVLQTHLFHDRIMRLDTVHLAAGSSLGPHGISLPGTAVGAHASIGPSSLVMRGESVPAGTRWAGNPIAGATDGARKGVRAHGTPVGAGVPGTPVAVGAPGTPVGAVEGGGPA</sequence>
<dbReference type="EMBL" id="LC537597">
    <property type="protein sequence ID" value="BCD58478.1"/>
    <property type="molecule type" value="Genomic_DNA"/>
</dbReference>
<dbReference type="SUPFAM" id="SSF51161">
    <property type="entry name" value="Trimeric LpxA-like enzymes"/>
    <property type="match status" value="3"/>
</dbReference>
<dbReference type="InterPro" id="IPR012728">
    <property type="entry name" value="Pls/PosA_C"/>
</dbReference>
<proteinExistence type="predicted"/>
<dbReference type="SUPFAM" id="SSF47336">
    <property type="entry name" value="ACP-like"/>
    <property type="match status" value="1"/>
</dbReference>
<evidence type="ECO:0000256" key="3">
    <source>
        <dbReference type="SAM" id="Phobius"/>
    </source>
</evidence>
<dbReference type="Pfam" id="PF00501">
    <property type="entry name" value="AMP-binding"/>
    <property type="match status" value="1"/>
</dbReference>
<dbReference type="InterPro" id="IPR000873">
    <property type="entry name" value="AMP-dep_synth/lig_dom"/>
</dbReference>
<dbReference type="InterPro" id="IPR011004">
    <property type="entry name" value="Trimer_LpxA-like_sf"/>
</dbReference>
<dbReference type="PROSITE" id="PS00455">
    <property type="entry name" value="AMP_BINDING"/>
    <property type="match status" value="1"/>
</dbReference>
<protein>
    <submittedName>
        <fullName evidence="5">Epsilon-poly-L-lysine synthetase</fullName>
    </submittedName>
</protein>
<evidence type="ECO:0000256" key="1">
    <source>
        <dbReference type="ARBA" id="ARBA00022450"/>
    </source>
</evidence>
<evidence type="ECO:0000313" key="5">
    <source>
        <dbReference type="EMBL" id="BCD58478.1"/>
    </source>
</evidence>
<dbReference type="Pfam" id="PF00550">
    <property type="entry name" value="PP-binding"/>
    <property type="match status" value="1"/>
</dbReference>
<feature type="transmembrane region" description="Helical" evidence="3">
    <location>
        <begin position="1129"/>
        <end position="1155"/>
    </location>
</feature>
<dbReference type="GO" id="GO:0031177">
    <property type="term" value="F:phosphopantetheine binding"/>
    <property type="evidence" value="ECO:0007669"/>
    <property type="project" value="InterPro"/>
</dbReference>
<feature type="transmembrane region" description="Helical" evidence="3">
    <location>
        <begin position="657"/>
        <end position="676"/>
    </location>
</feature>
<organism evidence="5">
    <name type="scientific">Streptomyces celluloflavus</name>
    <dbReference type="NCBI Taxonomy" id="58344"/>
    <lineage>
        <taxon>Bacteria</taxon>
        <taxon>Bacillati</taxon>
        <taxon>Actinomycetota</taxon>
        <taxon>Actinomycetes</taxon>
        <taxon>Kitasatosporales</taxon>
        <taxon>Streptomycetaceae</taxon>
        <taxon>Streptomyces</taxon>
    </lineage>
</organism>
<keyword evidence="1" id="KW-0596">Phosphopantetheine</keyword>
<dbReference type="InterPro" id="IPR036736">
    <property type="entry name" value="ACP-like_sf"/>
</dbReference>
<feature type="transmembrane region" description="Helical" evidence="3">
    <location>
        <begin position="855"/>
        <end position="882"/>
    </location>
</feature>
<dbReference type="GO" id="GO:0017000">
    <property type="term" value="P:antibiotic biosynthetic process"/>
    <property type="evidence" value="ECO:0007669"/>
    <property type="project" value="UniProtKB-ARBA"/>
</dbReference>